<dbReference type="AlphaFoldDB" id="A0A7C9MZW9"/>
<accession>A0A7C9MZW9</accession>
<dbReference type="RefSeq" id="WP_161479820.1">
    <property type="nucleotide sequence ID" value="NZ_WXEW01000003.1"/>
</dbReference>
<comment type="caution">
    <text evidence="1">The sequence shown here is derived from an EMBL/GenBank/DDBJ whole genome shotgun (WGS) entry which is preliminary data.</text>
</comment>
<evidence type="ECO:0000313" key="1">
    <source>
        <dbReference type="EMBL" id="NAS22450.1"/>
    </source>
</evidence>
<sequence>MASDVHDMRFCDWERETLPVDHDCIGSGSEMPPPTPTTEVPVTHIDDLGEPTTPYMEEPEPEPPLDLDEIETAYEEAMGKSMVIAPATLKALGAVPDLVAELREARSRIGALSLIESAQFTVTRSPEVVPHADSDLADADTVEEAHDDGRAVWVRTVSYSDWQLTSAEAPF</sequence>
<protein>
    <submittedName>
        <fullName evidence="1">Uncharacterized protein</fullName>
    </submittedName>
</protein>
<dbReference type="EMBL" id="WXEW01000003">
    <property type="protein sequence ID" value="NAS22450.1"/>
    <property type="molecule type" value="Genomic_DNA"/>
</dbReference>
<keyword evidence="2" id="KW-1185">Reference proteome</keyword>
<name>A0A7C9MZW9_9ACTN</name>
<dbReference type="Proteomes" id="UP000479526">
    <property type="component" value="Unassembled WGS sequence"/>
</dbReference>
<proteinExistence type="predicted"/>
<evidence type="ECO:0000313" key="2">
    <source>
        <dbReference type="Proteomes" id="UP000479526"/>
    </source>
</evidence>
<reference evidence="1 2" key="1">
    <citation type="submission" date="2020-01" db="EMBL/GenBank/DDBJ databases">
        <title>Herbidospora sp. NEAU-GS84 nov., a novel actinomycete isolated from soil.</title>
        <authorList>
            <person name="Han L."/>
        </authorList>
    </citation>
    <scope>NUCLEOTIDE SEQUENCE [LARGE SCALE GENOMIC DNA]</scope>
    <source>
        <strain evidence="1 2">NEAU-GS84</strain>
    </source>
</reference>
<gene>
    <name evidence="1" type="ORF">GT755_12235</name>
</gene>
<organism evidence="1 2">
    <name type="scientific">Herbidospora solisilvae</name>
    <dbReference type="NCBI Taxonomy" id="2696284"/>
    <lineage>
        <taxon>Bacteria</taxon>
        <taxon>Bacillati</taxon>
        <taxon>Actinomycetota</taxon>
        <taxon>Actinomycetes</taxon>
        <taxon>Streptosporangiales</taxon>
        <taxon>Streptosporangiaceae</taxon>
        <taxon>Herbidospora</taxon>
    </lineage>
</organism>